<feature type="compositionally biased region" description="Pro residues" evidence="1">
    <location>
        <begin position="335"/>
        <end position="344"/>
    </location>
</feature>
<dbReference type="InterPro" id="IPR046675">
    <property type="entry name" value="DUF6545"/>
</dbReference>
<feature type="domain" description="DUF6545" evidence="3">
    <location>
        <begin position="236"/>
        <end position="363"/>
    </location>
</feature>
<keyword evidence="5" id="KW-1185">Reference proteome</keyword>
<dbReference type="EMBL" id="JBHSKF010000006">
    <property type="protein sequence ID" value="MFC5288318.1"/>
    <property type="molecule type" value="Genomic_DNA"/>
</dbReference>
<dbReference type="InterPro" id="IPR050039">
    <property type="entry name" value="MAB_1171c-like"/>
</dbReference>
<dbReference type="Pfam" id="PF20182">
    <property type="entry name" value="DUF6545"/>
    <property type="match status" value="1"/>
</dbReference>
<keyword evidence="2" id="KW-0812">Transmembrane</keyword>
<feature type="region of interest" description="Disordered" evidence="1">
    <location>
        <begin position="330"/>
        <end position="349"/>
    </location>
</feature>
<feature type="transmembrane region" description="Helical" evidence="2">
    <location>
        <begin position="203"/>
        <end position="228"/>
    </location>
</feature>
<dbReference type="NCBIfam" id="NF042915">
    <property type="entry name" value="MAB_1171c_fam"/>
    <property type="match status" value="1"/>
</dbReference>
<feature type="transmembrane region" description="Helical" evidence="2">
    <location>
        <begin position="174"/>
        <end position="197"/>
    </location>
</feature>
<dbReference type="RefSeq" id="WP_378248170.1">
    <property type="nucleotide sequence ID" value="NZ_JBHSKF010000006.1"/>
</dbReference>
<keyword evidence="2" id="KW-0472">Membrane</keyword>
<dbReference type="Proteomes" id="UP001596157">
    <property type="component" value="Unassembled WGS sequence"/>
</dbReference>
<gene>
    <name evidence="4" type="ORF">ACFPM7_14755</name>
</gene>
<evidence type="ECO:0000256" key="2">
    <source>
        <dbReference type="SAM" id="Phobius"/>
    </source>
</evidence>
<keyword evidence="2" id="KW-1133">Transmembrane helix</keyword>
<feature type="transmembrane region" description="Helical" evidence="2">
    <location>
        <begin position="41"/>
        <end position="63"/>
    </location>
</feature>
<organism evidence="4 5">
    <name type="scientific">Actinokineospora guangxiensis</name>
    <dbReference type="NCBI Taxonomy" id="1490288"/>
    <lineage>
        <taxon>Bacteria</taxon>
        <taxon>Bacillati</taxon>
        <taxon>Actinomycetota</taxon>
        <taxon>Actinomycetes</taxon>
        <taxon>Pseudonocardiales</taxon>
        <taxon>Pseudonocardiaceae</taxon>
        <taxon>Actinokineospora</taxon>
    </lineage>
</organism>
<evidence type="ECO:0000256" key="1">
    <source>
        <dbReference type="SAM" id="MobiDB-lite"/>
    </source>
</evidence>
<sequence length="381" mass="40589">MTPADLRDFGTAVVTSGCVALWLSILIRVPAARHSQPQRRLLIAVIGIAGSVTAYLNPITALLNRGTVLGHSCGIVMNVWGVIASAFVLDFVLAALGRRRPVPVYAGAVGVSVGLFLLDTGAGAAGCVTSIAVPWYSPFWWLLSIAHVVAVLPCAVLCARYARRAETRPLRLGLGLLAAGFTSSTFFWSFVIIAYLFTGDPWLGAFFPLNIGITTWLMVAGVLVPVVARGVRAVGEARDLKALEPLWTETTTAVPHVRLPASAVPRRSLDFRLYRRVIEIRDALMVLRDHIDPAEISAARARAEAAADPAEREALAVAYWLSAAIAARGAGGGPVEPPRQPAAPPAGDADWAGEIAFLRAVARLRESELAGDRARETADPR</sequence>
<feature type="transmembrane region" description="Helical" evidence="2">
    <location>
        <begin position="75"/>
        <end position="96"/>
    </location>
</feature>
<feature type="transmembrane region" description="Helical" evidence="2">
    <location>
        <begin position="12"/>
        <end position="29"/>
    </location>
</feature>
<reference evidence="5" key="1">
    <citation type="journal article" date="2019" name="Int. J. Syst. Evol. Microbiol.">
        <title>The Global Catalogue of Microorganisms (GCM) 10K type strain sequencing project: providing services to taxonomists for standard genome sequencing and annotation.</title>
        <authorList>
            <consortium name="The Broad Institute Genomics Platform"/>
            <consortium name="The Broad Institute Genome Sequencing Center for Infectious Disease"/>
            <person name="Wu L."/>
            <person name="Ma J."/>
        </authorList>
    </citation>
    <scope>NUCLEOTIDE SEQUENCE [LARGE SCALE GENOMIC DNA]</scope>
    <source>
        <strain evidence="5">CCUG 59778</strain>
    </source>
</reference>
<protein>
    <submittedName>
        <fullName evidence="4">MAB_1171c family putative transporter</fullName>
    </submittedName>
</protein>
<name>A0ABW0EPS0_9PSEU</name>
<evidence type="ECO:0000313" key="5">
    <source>
        <dbReference type="Proteomes" id="UP001596157"/>
    </source>
</evidence>
<feature type="transmembrane region" description="Helical" evidence="2">
    <location>
        <begin position="108"/>
        <end position="133"/>
    </location>
</feature>
<proteinExistence type="predicted"/>
<evidence type="ECO:0000313" key="4">
    <source>
        <dbReference type="EMBL" id="MFC5288318.1"/>
    </source>
</evidence>
<feature type="transmembrane region" description="Helical" evidence="2">
    <location>
        <begin position="139"/>
        <end position="162"/>
    </location>
</feature>
<comment type="caution">
    <text evidence="4">The sequence shown here is derived from an EMBL/GenBank/DDBJ whole genome shotgun (WGS) entry which is preliminary data.</text>
</comment>
<evidence type="ECO:0000259" key="3">
    <source>
        <dbReference type="Pfam" id="PF20182"/>
    </source>
</evidence>
<accession>A0ABW0EPS0</accession>